<reference evidence="2 3" key="1">
    <citation type="journal article" date="2024" name="J Genomics">
        <title>Draft genome sequencing and assembly of Favolaschia claudopus CIRM-BRFM 2984 isolated from oak limbs.</title>
        <authorList>
            <person name="Navarro D."/>
            <person name="Drula E."/>
            <person name="Chaduli D."/>
            <person name="Cazenave R."/>
            <person name="Ahrendt S."/>
            <person name="Wang J."/>
            <person name="Lipzen A."/>
            <person name="Daum C."/>
            <person name="Barry K."/>
            <person name="Grigoriev I.V."/>
            <person name="Favel A."/>
            <person name="Rosso M.N."/>
            <person name="Martin F."/>
        </authorList>
    </citation>
    <scope>NUCLEOTIDE SEQUENCE [LARGE SCALE GENOMIC DNA]</scope>
    <source>
        <strain evidence="2 3">CIRM-BRFM 2984</strain>
    </source>
</reference>
<dbReference type="Proteomes" id="UP001362999">
    <property type="component" value="Unassembled WGS sequence"/>
</dbReference>
<protein>
    <submittedName>
        <fullName evidence="2">Uncharacterized protein</fullName>
    </submittedName>
</protein>
<proteinExistence type="predicted"/>
<gene>
    <name evidence="2" type="ORF">R3P38DRAFT_3269653</name>
</gene>
<evidence type="ECO:0000256" key="1">
    <source>
        <dbReference type="SAM" id="MobiDB-lite"/>
    </source>
</evidence>
<dbReference type="EMBL" id="JAWWNJ010000034">
    <property type="protein sequence ID" value="KAK7024904.1"/>
    <property type="molecule type" value="Genomic_DNA"/>
</dbReference>
<feature type="compositionally biased region" description="Polar residues" evidence="1">
    <location>
        <begin position="341"/>
        <end position="354"/>
    </location>
</feature>
<evidence type="ECO:0000313" key="3">
    <source>
        <dbReference type="Proteomes" id="UP001362999"/>
    </source>
</evidence>
<dbReference type="AlphaFoldDB" id="A0AAW0BGA0"/>
<feature type="region of interest" description="Disordered" evidence="1">
    <location>
        <begin position="316"/>
        <end position="367"/>
    </location>
</feature>
<organism evidence="2 3">
    <name type="scientific">Favolaschia claudopus</name>
    <dbReference type="NCBI Taxonomy" id="2862362"/>
    <lineage>
        <taxon>Eukaryota</taxon>
        <taxon>Fungi</taxon>
        <taxon>Dikarya</taxon>
        <taxon>Basidiomycota</taxon>
        <taxon>Agaricomycotina</taxon>
        <taxon>Agaricomycetes</taxon>
        <taxon>Agaricomycetidae</taxon>
        <taxon>Agaricales</taxon>
        <taxon>Marasmiineae</taxon>
        <taxon>Mycenaceae</taxon>
        <taxon>Favolaschia</taxon>
    </lineage>
</organism>
<evidence type="ECO:0000313" key="2">
    <source>
        <dbReference type="EMBL" id="KAK7024904.1"/>
    </source>
</evidence>
<comment type="caution">
    <text evidence="2">The sequence shown here is derived from an EMBL/GenBank/DDBJ whole genome shotgun (WGS) entry which is preliminary data.</text>
</comment>
<sequence>MSDILPPYNHLQHLDQCDICFAAPDRPNQYMRTMKMSTGASNASNKGAWYQTCLSNPGPCTNFKWVQRERGPRKREEAAFRCPGRLCRDRPHARAGSNSCHIGLCAQCCVLAHQETERIPACPVHYQALRKTGSALPTPSAPVVPSATPALTALPISAVSTTLAPLTPTPRPKSFAIAISETYQNQIQELDDQQIQQVQSAAKARSYARQASVSATIQWWHKDDEQPDVIDVPAPNHYFHPLHSQMLIDMYSLSNNKLFETFDRVSNVWKVSSATTPPQHVEKGVALLYRSRGVKAGLGMPQGMVFGAPMVAPGRRETEGDYNADADSGLTASFYGPPQTPSRSTPLSAPSRLNSPSPPCSATPSLTSSPATSISLFTLSPSLSFPSSSGTRPSLSISDNTLDVFDSTPIVPATITTNTTQITNEALRAVVESAVQGPAGWPFRFTRDMAAGWILFDRIKGSVKSRANDFRAAFGHEYKNATFNDNRRIWDRACKEGNIDPLAIVLKDDRADTWKKFRARWPAK</sequence>
<keyword evidence="3" id="KW-1185">Reference proteome</keyword>
<name>A0AAW0BGA0_9AGAR</name>
<accession>A0AAW0BGA0</accession>